<dbReference type="RefSeq" id="WP_274078817.1">
    <property type="nucleotide sequence ID" value="NZ_JANIAN010000011.1"/>
</dbReference>
<dbReference type="Pfam" id="PF03527">
    <property type="entry name" value="RHS"/>
    <property type="match status" value="1"/>
</dbReference>
<feature type="region of interest" description="Disordered" evidence="1">
    <location>
        <begin position="170"/>
        <end position="192"/>
    </location>
</feature>
<protein>
    <submittedName>
        <fullName evidence="3">RHS domain-containing protein</fullName>
    </submittedName>
</protein>
<dbReference type="PANTHER" id="PTHR32305">
    <property type="match status" value="1"/>
</dbReference>
<evidence type="ECO:0000256" key="1">
    <source>
        <dbReference type="SAM" id="MobiDB-lite"/>
    </source>
</evidence>
<feature type="non-terminal residue" evidence="3">
    <location>
        <position position="1"/>
    </location>
</feature>
<reference evidence="3" key="1">
    <citation type="submission" date="2022-07" db="EMBL/GenBank/DDBJ databases">
        <title>Multi-strain Analysis of Pseudomonas putida Reveals Metabolic and Genetic Diversity.</title>
        <authorList>
            <person name="Monk J.M."/>
        </authorList>
    </citation>
    <scope>NUCLEOTIDE SEQUENCE</scope>
    <source>
        <strain evidence="3">17514</strain>
    </source>
</reference>
<proteinExistence type="predicted"/>
<evidence type="ECO:0000313" key="3">
    <source>
        <dbReference type="EMBL" id="MDD2106731.1"/>
    </source>
</evidence>
<feature type="domain" description="RHS protein conserved region" evidence="2">
    <location>
        <begin position="59"/>
        <end position="88"/>
    </location>
</feature>
<dbReference type="Proteomes" id="UP001150678">
    <property type="component" value="Unassembled WGS sequence"/>
</dbReference>
<dbReference type="NCBIfam" id="TIGR03696">
    <property type="entry name" value="Rhs_assc_core"/>
    <property type="match status" value="1"/>
</dbReference>
<dbReference type="InterPro" id="IPR050708">
    <property type="entry name" value="T6SS_VgrG/RHS"/>
</dbReference>
<dbReference type="AlphaFoldDB" id="A0A9X4HRQ4"/>
<gene>
    <name evidence="3" type="ORF">NP533_10995</name>
</gene>
<organism evidence="3 4">
    <name type="scientific">Pseudomonas asiatica</name>
    <dbReference type="NCBI Taxonomy" id="2219225"/>
    <lineage>
        <taxon>Bacteria</taxon>
        <taxon>Pseudomonadati</taxon>
        <taxon>Pseudomonadota</taxon>
        <taxon>Gammaproteobacteria</taxon>
        <taxon>Pseudomonadales</taxon>
        <taxon>Pseudomonadaceae</taxon>
        <taxon>Pseudomonas</taxon>
    </lineage>
</organism>
<evidence type="ECO:0000259" key="2">
    <source>
        <dbReference type="Pfam" id="PF03527"/>
    </source>
</evidence>
<evidence type="ECO:0000313" key="4">
    <source>
        <dbReference type="Proteomes" id="UP001150678"/>
    </source>
</evidence>
<dbReference type="PRINTS" id="PR00394">
    <property type="entry name" value="RHSPROTEIN"/>
</dbReference>
<comment type="caution">
    <text evidence="3">The sequence shown here is derived from an EMBL/GenBank/DDBJ whole genome shotgun (WGS) entry which is preliminary data.</text>
</comment>
<feature type="region of interest" description="Disordered" evidence="1">
    <location>
        <begin position="261"/>
        <end position="283"/>
    </location>
</feature>
<name>A0A9X4HRQ4_9PSED</name>
<dbReference type="InterPro" id="IPR001826">
    <property type="entry name" value="RHS"/>
</dbReference>
<accession>A0A9X4HRQ4</accession>
<dbReference type="InterPro" id="IPR022385">
    <property type="entry name" value="Rhs_assc_core"/>
</dbReference>
<dbReference type="Gene3D" id="2.180.10.10">
    <property type="entry name" value="RHS repeat-associated core"/>
    <property type="match status" value="1"/>
</dbReference>
<sequence>GRTTHYVFEPGTFVPVAQGVMNHIEEMLHQPAYKFPYDIDRDPVWQHKLRSKPFDGFAWYQCDHLGTPLEMTNCTGEIWWSNIYTAWGLAERNTSTNECSLFHLNPLRFQGQYFDVESGYSYNRHRYYDPSTGRFVTKDPIGFSGGLNVYTYAHNPTQWIDPLGLAKSSLPNGRKPKSSKPNQNPSNPCRKPWEVQRYNRVCEGMINGTRAKYYRDPDSELWWSRDTENHGGSGWKVMKQFGDQLIHQEDADMFGDYMKGKHKGPTGEKMSLKGMRCKDHKEK</sequence>
<dbReference type="PANTHER" id="PTHR32305:SF15">
    <property type="entry name" value="PROTEIN RHSA-RELATED"/>
    <property type="match status" value="1"/>
</dbReference>
<dbReference type="EMBL" id="JANIAN010000011">
    <property type="protein sequence ID" value="MDD2106731.1"/>
    <property type="molecule type" value="Genomic_DNA"/>
</dbReference>